<feature type="transmembrane region" description="Helical" evidence="1">
    <location>
        <begin position="20"/>
        <end position="42"/>
    </location>
</feature>
<gene>
    <name evidence="3" type="ORF">DRB17_06465</name>
</gene>
<keyword evidence="1" id="KW-1133">Transmembrane helix</keyword>
<name>A0A369TJ37_9PROT</name>
<comment type="caution">
    <text evidence="3">The sequence shown here is derived from an EMBL/GenBank/DDBJ whole genome shotgun (WGS) entry which is preliminary data.</text>
</comment>
<protein>
    <submittedName>
        <fullName evidence="3">Aa3-type cytochrome c oxidase subunit IV</fullName>
    </submittedName>
</protein>
<dbReference type="Gene3D" id="1.20.5.160">
    <property type="entry name" value="Bacterial aa3 type cytochrome c oxidase subunit IV"/>
    <property type="match status" value="1"/>
</dbReference>
<dbReference type="EMBL" id="QPMH01000004">
    <property type="protein sequence ID" value="RDD62906.1"/>
    <property type="molecule type" value="Genomic_DNA"/>
</dbReference>
<evidence type="ECO:0000259" key="2">
    <source>
        <dbReference type="Pfam" id="PF07835"/>
    </source>
</evidence>
<accession>A0A369TJ37</accession>
<proteinExistence type="predicted"/>
<feature type="domain" description="Cytochrome c oxidase subunit IV bacterial aa3 type" evidence="2">
    <location>
        <begin position="11"/>
        <end position="42"/>
    </location>
</feature>
<evidence type="ECO:0000313" key="3">
    <source>
        <dbReference type="EMBL" id="RDD62906.1"/>
    </source>
</evidence>
<dbReference type="AlphaFoldDB" id="A0A369TJ37"/>
<dbReference type="InterPro" id="IPR036596">
    <property type="entry name" value="Cyt-C_aa3_sf"/>
</dbReference>
<keyword evidence="1" id="KW-0812">Transmembrane</keyword>
<keyword evidence="1" id="KW-0472">Membrane</keyword>
<sequence length="43" mass="4843">MATTKQDPMLREHERSYQGFVKLLSYSGAATVVVLILMALFLL</sequence>
<reference evidence="3 4" key="1">
    <citation type="submission" date="2018-07" db="EMBL/GenBank/DDBJ databases">
        <title>Venubactetium sediminum gen. nov., sp. nov., isolated from a marine solar saltern.</title>
        <authorList>
            <person name="Wang S."/>
        </authorList>
    </citation>
    <scope>NUCLEOTIDE SEQUENCE [LARGE SCALE GENOMIC DNA]</scope>
    <source>
        <strain evidence="3 4">WD2A32</strain>
    </source>
</reference>
<evidence type="ECO:0000256" key="1">
    <source>
        <dbReference type="SAM" id="Phobius"/>
    </source>
</evidence>
<evidence type="ECO:0000313" key="4">
    <source>
        <dbReference type="Proteomes" id="UP000253941"/>
    </source>
</evidence>
<dbReference type="SUPFAM" id="SSF81469">
    <property type="entry name" value="Bacterial aa3 type cytochrome c oxidase subunit IV"/>
    <property type="match status" value="1"/>
</dbReference>
<dbReference type="InterPro" id="IPR012422">
    <property type="entry name" value="Cyt_c_oxidase_su4_bac-aa3"/>
</dbReference>
<dbReference type="Proteomes" id="UP000253941">
    <property type="component" value="Unassembled WGS sequence"/>
</dbReference>
<keyword evidence="4" id="KW-1185">Reference proteome</keyword>
<dbReference type="Pfam" id="PF07835">
    <property type="entry name" value="COX4_pro_2"/>
    <property type="match status" value="1"/>
</dbReference>
<organism evidence="3 4">
    <name type="scientific">Ferruginivarius sediminum</name>
    <dbReference type="NCBI Taxonomy" id="2661937"/>
    <lineage>
        <taxon>Bacteria</taxon>
        <taxon>Pseudomonadati</taxon>
        <taxon>Pseudomonadota</taxon>
        <taxon>Alphaproteobacteria</taxon>
        <taxon>Rhodospirillales</taxon>
        <taxon>Rhodospirillaceae</taxon>
        <taxon>Ferruginivarius</taxon>
    </lineage>
</organism>